<dbReference type="InterPro" id="IPR006059">
    <property type="entry name" value="SBP"/>
</dbReference>
<dbReference type="PANTHER" id="PTHR30222:SF2">
    <property type="entry name" value="ABC TRANSPORTER SUBSTRATE-BINDING PROTEIN"/>
    <property type="match status" value="1"/>
</dbReference>
<evidence type="ECO:0000313" key="5">
    <source>
        <dbReference type="Proteomes" id="UP000315388"/>
    </source>
</evidence>
<dbReference type="Proteomes" id="UP000315388">
    <property type="component" value="Unassembled WGS sequence"/>
</dbReference>
<name>A0A502BJL9_9HYPH</name>
<dbReference type="Pfam" id="PF13416">
    <property type="entry name" value="SBP_bac_8"/>
    <property type="match status" value="1"/>
</dbReference>
<evidence type="ECO:0000256" key="2">
    <source>
        <dbReference type="ARBA" id="ARBA00022764"/>
    </source>
</evidence>
<dbReference type="EMBL" id="VEWJ01000009">
    <property type="protein sequence ID" value="TPF74692.1"/>
    <property type="molecule type" value="Genomic_DNA"/>
</dbReference>
<dbReference type="CDD" id="cd13589">
    <property type="entry name" value="PBP2_polyamine_RpCGA009"/>
    <property type="match status" value="1"/>
</dbReference>
<dbReference type="PANTHER" id="PTHR30222">
    <property type="entry name" value="SPERMIDINE/PUTRESCINE-BINDING PERIPLASMIC PROTEIN"/>
    <property type="match status" value="1"/>
</dbReference>
<comment type="caution">
    <text evidence="4">The sequence shown here is derived from an EMBL/GenBank/DDBJ whole genome shotgun (WGS) entry which is preliminary data.</text>
</comment>
<keyword evidence="5" id="KW-1185">Reference proteome</keyword>
<evidence type="ECO:0000256" key="1">
    <source>
        <dbReference type="ARBA" id="ARBA00022729"/>
    </source>
</evidence>
<dbReference type="OrthoDB" id="9815444at2"/>
<organism evidence="4 5">
    <name type="scientific">Brucella gallinifaecis</name>
    <dbReference type="NCBI Taxonomy" id="215590"/>
    <lineage>
        <taxon>Bacteria</taxon>
        <taxon>Pseudomonadati</taxon>
        <taxon>Pseudomonadota</taxon>
        <taxon>Alphaproteobacteria</taxon>
        <taxon>Hyphomicrobiales</taxon>
        <taxon>Brucellaceae</taxon>
        <taxon>Brucella/Ochrobactrum group</taxon>
        <taxon>Brucella</taxon>
    </lineage>
</organism>
<reference evidence="4 5" key="1">
    <citation type="journal article" date="2003" name="Int. J. Syst. Evol. Microbiol.">
        <title>Towards a standardized format for the description of a novel species (of an established genus): Ochrobactrum gallinifaecis sp. nov.</title>
        <authorList>
            <person name="Kampfer P."/>
            <person name="Buczolits S."/>
            <person name="Albrecht A."/>
            <person name="Busse H.J."/>
            <person name="Stackebrandt E."/>
        </authorList>
    </citation>
    <scope>NUCLEOTIDE SEQUENCE [LARGE SCALE GENOMIC DNA]</scope>
    <source>
        <strain evidence="4 5">ISO 196</strain>
    </source>
</reference>
<feature type="signal peptide" evidence="3">
    <location>
        <begin position="1"/>
        <end position="24"/>
    </location>
</feature>
<feature type="chain" id="PRO_5021277909" evidence="3">
    <location>
        <begin position="25"/>
        <end position="347"/>
    </location>
</feature>
<accession>A0A502BJL9</accession>
<evidence type="ECO:0000256" key="3">
    <source>
        <dbReference type="SAM" id="SignalP"/>
    </source>
</evidence>
<dbReference type="SUPFAM" id="SSF53850">
    <property type="entry name" value="Periplasmic binding protein-like II"/>
    <property type="match status" value="1"/>
</dbReference>
<gene>
    <name evidence="4" type="ORF">FHY56_13265</name>
</gene>
<dbReference type="AlphaFoldDB" id="A0A502BJL9"/>
<sequence>MAFINGKILLAATIVLGLPSVSSARDLTVTSWGGTFQDAQRKAIFEPFTKETGKKLIEDSWDGGIGILRTKSEAGDGGWDVVQVESEELELGCSEGLFEEIDFDRAGGKDAYVAGAVSPCGVGSAIYNFVVAYDTTVFKDGPKNWADFFNLEKFPGKRALRQGPKGNLEIALMADGVAPADVYATLKTAEGVDRAFKSLDRIKPNLVFWKAGAQPMQLLASGEVAATSTYNGRVTTAINVDKKPFKLVWNESLQTTDSWVILANSPNKDAAYEFLDFASKGEYQAQIPSYQPIGVTSKAALELIDKKILADLPTAPENAANVLKIDDAFWIDNIDTLNARWTTWSAN</sequence>
<proteinExistence type="predicted"/>
<dbReference type="Gene3D" id="3.40.190.10">
    <property type="entry name" value="Periplasmic binding protein-like II"/>
    <property type="match status" value="2"/>
</dbReference>
<keyword evidence="2" id="KW-0574">Periplasm</keyword>
<dbReference type="RefSeq" id="WP_140905678.1">
    <property type="nucleotide sequence ID" value="NZ_JBHTMD010000022.1"/>
</dbReference>
<protein>
    <submittedName>
        <fullName evidence="4">ABC transporter substrate-binding protein</fullName>
    </submittedName>
</protein>
<evidence type="ECO:0000313" key="4">
    <source>
        <dbReference type="EMBL" id="TPF74692.1"/>
    </source>
</evidence>
<keyword evidence="1 3" id="KW-0732">Signal</keyword>